<reference evidence="1" key="1">
    <citation type="submission" date="2021-02" db="EMBL/GenBank/DDBJ databases">
        <authorList>
            <person name="Dougan E. K."/>
            <person name="Rhodes N."/>
            <person name="Thang M."/>
            <person name="Chan C."/>
        </authorList>
    </citation>
    <scope>NUCLEOTIDE SEQUENCE</scope>
</reference>
<name>A0A812UVP1_9DINO</name>
<proteinExistence type="predicted"/>
<sequence>MSKEVKATVAGDLQLPSFGLPNSFGWNHGVVMGIGNPLSVLLRRRHAKGDLQAGKLEQVELEGLKAQKLSGEKQNGKVWSLSAALASVRERVRASRGTASPR</sequence>
<gene>
    <name evidence="1" type="ORF">SNAT2548_LOCUS33448</name>
</gene>
<dbReference type="Proteomes" id="UP000604046">
    <property type="component" value="Unassembled WGS sequence"/>
</dbReference>
<dbReference type="EMBL" id="CAJNDS010002757">
    <property type="protein sequence ID" value="CAE7586747.1"/>
    <property type="molecule type" value="Genomic_DNA"/>
</dbReference>
<evidence type="ECO:0000313" key="1">
    <source>
        <dbReference type="EMBL" id="CAE7586747.1"/>
    </source>
</evidence>
<evidence type="ECO:0000313" key="2">
    <source>
        <dbReference type="Proteomes" id="UP000604046"/>
    </source>
</evidence>
<organism evidence="1 2">
    <name type="scientific">Symbiodinium natans</name>
    <dbReference type="NCBI Taxonomy" id="878477"/>
    <lineage>
        <taxon>Eukaryota</taxon>
        <taxon>Sar</taxon>
        <taxon>Alveolata</taxon>
        <taxon>Dinophyceae</taxon>
        <taxon>Suessiales</taxon>
        <taxon>Symbiodiniaceae</taxon>
        <taxon>Symbiodinium</taxon>
    </lineage>
</organism>
<protein>
    <submittedName>
        <fullName evidence="1">Uncharacterized protein</fullName>
    </submittedName>
</protein>
<accession>A0A812UVP1</accession>
<comment type="caution">
    <text evidence="1">The sequence shown here is derived from an EMBL/GenBank/DDBJ whole genome shotgun (WGS) entry which is preliminary data.</text>
</comment>
<dbReference type="AlphaFoldDB" id="A0A812UVP1"/>
<keyword evidence="2" id="KW-1185">Reference proteome</keyword>